<dbReference type="EMBL" id="JBBXMP010000143">
    <property type="protein sequence ID" value="KAL0061240.1"/>
    <property type="molecule type" value="Genomic_DNA"/>
</dbReference>
<proteinExistence type="predicted"/>
<accession>A0ABR2ZIS4</accession>
<reference evidence="1 2" key="1">
    <citation type="submission" date="2024-05" db="EMBL/GenBank/DDBJ databases">
        <title>A draft genome resource for the thread blight pathogen Marasmius tenuissimus strain MS-2.</title>
        <authorList>
            <person name="Yulfo-Soto G.E."/>
            <person name="Baruah I.K."/>
            <person name="Amoako-Attah I."/>
            <person name="Bukari Y."/>
            <person name="Meinhardt L.W."/>
            <person name="Bailey B.A."/>
            <person name="Cohen S.P."/>
        </authorList>
    </citation>
    <scope>NUCLEOTIDE SEQUENCE [LARGE SCALE GENOMIC DNA]</scope>
    <source>
        <strain evidence="1 2">MS-2</strain>
    </source>
</reference>
<protein>
    <submittedName>
        <fullName evidence="1">Uncharacterized protein</fullName>
    </submittedName>
</protein>
<keyword evidence="2" id="KW-1185">Reference proteome</keyword>
<organism evidence="1 2">
    <name type="scientific">Marasmius tenuissimus</name>
    <dbReference type="NCBI Taxonomy" id="585030"/>
    <lineage>
        <taxon>Eukaryota</taxon>
        <taxon>Fungi</taxon>
        <taxon>Dikarya</taxon>
        <taxon>Basidiomycota</taxon>
        <taxon>Agaricomycotina</taxon>
        <taxon>Agaricomycetes</taxon>
        <taxon>Agaricomycetidae</taxon>
        <taxon>Agaricales</taxon>
        <taxon>Marasmiineae</taxon>
        <taxon>Marasmiaceae</taxon>
        <taxon>Marasmius</taxon>
    </lineage>
</organism>
<comment type="caution">
    <text evidence="1">The sequence shown here is derived from an EMBL/GenBank/DDBJ whole genome shotgun (WGS) entry which is preliminary data.</text>
</comment>
<sequence length="155" mass="17585">MAQPLLPPAASIEFSFRDFTASLGRAFLVAQHTPTSHTEKASSTEFRSIAERLGVRLDLSVPEYRQSAGNEVEVKQMLLMSILKWTERWNELPAGASKKLLYNDLIKFIYIAAQESRVEDKEMEAFGMEVSPYGELDWRAVMAKDLAASRWAGWR</sequence>
<dbReference type="Proteomes" id="UP001437256">
    <property type="component" value="Unassembled WGS sequence"/>
</dbReference>
<name>A0ABR2ZIS4_9AGAR</name>
<evidence type="ECO:0000313" key="2">
    <source>
        <dbReference type="Proteomes" id="UP001437256"/>
    </source>
</evidence>
<evidence type="ECO:0000313" key="1">
    <source>
        <dbReference type="EMBL" id="KAL0061240.1"/>
    </source>
</evidence>
<gene>
    <name evidence="1" type="ORF">AAF712_011946</name>
</gene>